<evidence type="ECO:0000256" key="1">
    <source>
        <dbReference type="ARBA" id="ARBA00022614"/>
    </source>
</evidence>
<dbReference type="PANTHER" id="PTHR11017">
    <property type="entry name" value="LEUCINE-RICH REPEAT-CONTAINING PROTEIN"/>
    <property type="match status" value="1"/>
</dbReference>
<keyword evidence="2" id="KW-0677">Repeat</keyword>
<proteinExistence type="predicted"/>
<dbReference type="SUPFAM" id="SSF46785">
    <property type="entry name" value="Winged helix' DNA-binding domain"/>
    <property type="match status" value="1"/>
</dbReference>
<evidence type="ECO:0000256" key="3">
    <source>
        <dbReference type="ARBA" id="ARBA00022821"/>
    </source>
</evidence>
<evidence type="ECO:0000256" key="2">
    <source>
        <dbReference type="ARBA" id="ARBA00022737"/>
    </source>
</evidence>
<dbReference type="Gene3D" id="1.10.8.430">
    <property type="entry name" value="Helical domain of apoptotic protease-activating factors"/>
    <property type="match status" value="1"/>
</dbReference>
<reference evidence="6" key="2">
    <citation type="submission" date="2025-08" db="UniProtKB">
        <authorList>
            <consortium name="RefSeq"/>
        </authorList>
    </citation>
    <scope>IDENTIFICATION</scope>
    <source>
        <tissue evidence="6">Leaf</tissue>
    </source>
</reference>
<dbReference type="InterPro" id="IPR036390">
    <property type="entry name" value="WH_DNA-bd_sf"/>
</dbReference>
<dbReference type="Gene3D" id="3.40.50.300">
    <property type="entry name" value="P-loop containing nucleotide triphosphate hydrolases"/>
    <property type="match status" value="1"/>
</dbReference>
<dbReference type="InterPro" id="IPR044974">
    <property type="entry name" value="Disease_R_plants"/>
</dbReference>
<dbReference type="PRINTS" id="PR00364">
    <property type="entry name" value="DISEASERSIST"/>
</dbReference>
<evidence type="ECO:0000313" key="5">
    <source>
        <dbReference type="Proteomes" id="UP000694864"/>
    </source>
</evidence>
<dbReference type="InterPro" id="IPR000157">
    <property type="entry name" value="TIR_dom"/>
</dbReference>
<gene>
    <name evidence="6" type="primary">LOC104723413</name>
</gene>
<protein>
    <submittedName>
        <fullName evidence="6">Protein SUPPRESSOR OF npr1-1, CONSTITUTIVE 1-like</fullName>
    </submittedName>
</protein>
<reference evidence="5" key="1">
    <citation type="journal article" date="2014" name="Nat. Commun.">
        <title>The emerging biofuel crop Camelina sativa retains a highly undifferentiated hexaploid genome structure.</title>
        <authorList>
            <person name="Kagale S."/>
            <person name="Koh C."/>
            <person name="Nixon J."/>
            <person name="Bollina V."/>
            <person name="Clarke W.E."/>
            <person name="Tuteja R."/>
            <person name="Spillane C."/>
            <person name="Robinson S.J."/>
            <person name="Links M.G."/>
            <person name="Clarke C."/>
            <person name="Higgins E.E."/>
            <person name="Huebert T."/>
            <person name="Sharpe A.G."/>
            <person name="Parkin I.A."/>
        </authorList>
    </citation>
    <scope>NUCLEOTIDE SEQUENCE [LARGE SCALE GENOMIC DNA]</scope>
    <source>
        <strain evidence="5">cv. DH55</strain>
    </source>
</reference>
<keyword evidence="5" id="KW-1185">Reference proteome</keyword>
<dbReference type="InterPro" id="IPR042197">
    <property type="entry name" value="Apaf_helical"/>
</dbReference>
<feature type="domain" description="TIR" evidence="4">
    <location>
        <begin position="44"/>
        <end position="208"/>
    </location>
</feature>
<organism evidence="5 6">
    <name type="scientific">Camelina sativa</name>
    <name type="common">False flax</name>
    <name type="synonym">Myagrum sativum</name>
    <dbReference type="NCBI Taxonomy" id="90675"/>
    <lineage>
        <taxon>Eukaryota</taxon>
        <taxon>Viridiplantae</taxon>
        <taxon>Streptophyta</taxon>
        <taxon>Embryophyta</taxon>
        <taxon>Tracheophyta</taxon>
        <taxon>Spermatophyta</taxon>
        <taxon>Magnoliopsida</taxon>
        <taxon>eudicotyledons</taxon>
        <taxon>Gunneridae</taxon>
        <taxon>Pentapetalae</taxon>
        <taxon>rosids</taxon>
        <taxon>malvids</taxon>
        <taxon>Brassicales</taxon>
        <taxon>Brassicaceae</taxon>
        <taxon>Camelineae</taxon>
        <taxon>Camelina</taxon>
    </lineage>
</organism>
<sequence length="973" mass="112002">MASSFFRWIYNVFASFIGVVFRKLFCSHVVKDDEIEIISSSSSRRYDVFASFRGEEVRKSIFSHLLKALDRKSINTFRDHGIERSLQIAPELLSTIRESRIAIVIFSTNYASSTWCLNELVKIHECYKKLDQMVIPVFYDVEPSHVRNQAGEFGKVFKETCKGKTKDQKQRWRQALADVADMAGEDLQNWPDEAAMIEKIAFDVLNKLVSTPTDDFGSFVGIRAHLEAVNSMLCLESEDARMVGVLGTSGIGKNTIARALFSQHSSKYHYRAFITFKRTIPDDYGMKLYWEKKFLSKILGQEDLQIYHLGTVERRLKHKKVFIVLDDVDDLELLKTLVGQTGWFGSGSRIIVITQDRQLLKAHKIDLIYKVEFPSTDLALKMLCRSAFEQDSPPRDFMEVTVKVAELAGNLPLGLSILGSSLRGREKKEWMEMLPELQNGLDEKIEKILRGSYDRLDKKCQELFIYIAFACLFNGAQVSYIKDLLEDRLSVRLTMLADKSFIRITSPYETIEMHNLLQKLGRKIVHAESIDNPGKRRFLVDAEDIVDVFTHNTGTETLVGIYFNTSDINEPLFIYEKSFEGMRNLQFLIVCDYGWGRKNEARLYLPEGLVYLPRKLRLLFWNNCPLKCFPSNFKAEFLVELAMEDSKLEKLWEGTLALGSLKKINMRNSRYLKEIPDLSNARNLEKLYLFGCKSLLTLHSSIQYVTKLRRLNMGECTKLENVPTHVNLESLKSLEYLNLRGCFRLRNFPQISLYNSTGFFWSELISTISYLEQASSSSPSRRYNVFTSFHGPDVRRELLGHLLKEFNRKSITSFKDQEIVSSHTISASLSSAFRESRISIVIFSDNYASSSWCLDELVAIHESYKTLDLMVIPIFYNVDPSEVRKQTRGFGKVFEKTCEGRPEDQKQRWMQALTDIANVTGENSQNWCDEATMVREIADDVSNKILTPSNCFDKLIGLEAHKGNEFNIRKGRW</sequence>
<dbReference type="SUPFAM" id="SSF52540">
    <property type="entry name" value="P-loop containing nucleoside triphosphate hydrolases"/>
    <property type="match status" value="1"/>
</dbReference>
<dbReference type="InterPro" id="IPR027417">
    <property type="entry name" value="P-loop_NTPase"/>
</dbReference>
<keyword evidence="3" id="KW-0611">Plant defense</keyword>
<dbReference type="PROSITE" id="PS50104">
    <property type="entry name" value="TIR"/>
    <property type="match status" value="2"/>
</dbReference>
<dbReference type="InterPro" id="IPR035897">
    <property type="entry name" value="Toll_tir_struct_dom_sf"/>
</dbReference>
<dbReference type="Gene3D" id="3.40.50.10140">
    <property type="entry name" value="Toll/interleukin-1 receptor homology (TIR) domain"/>
    <property type="match status" value="2"/>
</dbReference>
<dbReference type="InterPro" id="IPR058192">
    <property type="entry name" value="WHD_ROQ1-like"/>
</dbReference>
<dbReference type="SUPFAM" id="SSF52058">
    <property type="entry name" value="L domain-like"/>
    <property type="match status" value="1"/>
</dbReference>
<evidence type="ECO:0000259" key="4">
    <source>
        <dbReference type="PROSITE" id="PS50104"/>
    </source>
</evidence>
<dbReference type="PANTHER" id="PTHR11017:SF274">
    <property type="entry name" value="ADP-RIBOSYL CYCLASE_CYCLIC ADP-RIBOSE HYDROLASE-RELATED"/>
    <property type="match status" value="1"/>
</dbReference>
<dbReference type="InterPro" id="IPR011713">
    <property type="entry name" value="Leu-rich_rpt_3"/>
</dbReference>
<dbReference type="InterPro" id="IPR002182">
    <property type="entry name" value="NB-ARC"/>
</dbReference>
<dbReference type="RefSeq" id="XP_010440087.1">
    <property type="nucleotide sequence ID" value="XM_010441785.2"/>
</dbReference>
<dbReference type="GeneID" id="104723413"/>
<dbReference type="Pfam" id="PF01582">
    <property type="entry name" value="TIR"/>
    <property type="match status" value="2"/>
</dbReference>
<dbReference type="SMART" id="SM00255">
    <property type="entry name" value="TIR"/>
    <property type="match status" value="2"/>
</dbReference>
<dbReference type="Gene3D" id="3.80.10.10">
    <property type="entry name" value="Ribonuclease Inhibitor"/>
    <property type="match status" value="1"/>
</dbReference>
<dbReference type="Pfam" id="PF07725">
    <property type="entry name" value="LRR_3"/>
    <property type="match status" value="1"/>
</dbReference>
<evidence type="ECO:0000313" key="6">
    <source>
        <dbReference type="RefSeq" id="XP_010440087.1"/>
    </source>
</evidence>
<dbReference type="Proteomes" id="UP000694864">
    <property type="component" value="Chromosome 11"/>
</dbReference>
<dbReference type="Pfam" id="PF00931">
    <property type="entry name" value="NB-ARC"/>
    <property type="match status" value="1"/>
</dbReference>
<dbReference type="SUPFAM" id="SSF52200">
    <property type="entry name" value="Toll/Interleukin receptor TIR domain"/>
    <property type="match status" value="2"/>
</dbReference>
<dbReference type="Pfam" id="PF23282">
    <property type="entry name" value="WHD_ROQ1"/>
    <property type="match status" value="1"/>
</dbReference>
<dbReference type="InterPro" id="IPR032675">
    <property type="entry name" value="LRR_dom_sf"/>
</dbReference>
<keyword evidence="1" id="KW-0433">Leucine-rich repeat</keyword>
<name>A0ABM0UER3_CAMSA</name>
<feature type="domain" description="TIR" evidence="4">
    <location>
        <begin position="781"/>
        <end position="945"/>
    </location>
</feature>
<accession>A0ABM0UER3</accession>